<keyword evidence="2" id="KW-1185">Reference proteome</keyword>
<dbReference type="EMBL" id="MPUH01000116">
    <property type="protein sequence ID" value="OMJ89845.1"/>
    <property type="molecule type" value="Genomic_DNA"/>
</dbReference>
<comment type="caution">
    <text evidence="1">The sequence shown here is derived from an EMBL/GenBank/DDBJ whole genome shotgun (WGS) entry which is preliminary data.</text>
</comment>
<evidence type="ECO:0000313" key="1">
    <source>
        <dbReference type="EMBL" id="OMJ89845.1"/>
    </source>
</evidence>
<accession>A0A1R2CLJ6</accession>
<sequence length="201" mass="22660">MLEVLCNNLEIRGFLDSFPQQHWKKVIEAVSVLGIRKLKSHKVPITMSSIDGILSPSQYNIKHTLNSMKQELKELCTAIKRIERKTQSSADIFKENELEIALNTKKSSEPCIKERTNSTRALQKVSPNIQLRPSTPCFTGFSKELKEPRICPLGDAKRLIRFANPPRTVIPGTTEIMKIANEFLSSKNNPLGQSISKANNM</sequence>
<name>A0A1R2CLJ6_9CILI</name>
<dbReference type="AlphaFoldDB" id="A0A1R2CLJ6"/>
<gene>
    <name evidence="1" type="ORF">SteCoe_7927</name>
</gene>
<proteinExistence type="predicted"/>
<evidence type="ECO:0000313" key="2">
    <source>
        <dbReference type="Proteomes" id="UP000187209"/>
    </source>
</evidence>
<reference evidence="1 2" key="1">
    <citation type="submission" date="2016-11" db="EMBL/GenBank/DDBJ databases">
        <title>The macronuclear genome of Stentor coeruleus: a giant cell with tiny introns.</title>
        <authorList>
            <person name="Slabodnick M."/>
            <person name="Ruby J.G."/>
            <person name="Reiff S.B."/>
            <person name="Swart E.C."/>
            <person name="Gosai S."/>
            <person name="Prabakaran S."/>
            <person name="Witkowska E."/>
            <person name="Larue G.E."/>
            <person name="Fisher S."/>
            <person name="Freeman R.M."/>
            <person name="Gunawardena J."/>
            <person name="Chu W."/>
            <person name="Stover N.A."/>
            <person name="Gregory B.D."/>
            <person name="Nowacki M."/>
            <person name="Derisi J."/>
            <person name="Roy S.W."/>
            <person name="Marshall W.F."/>
            <person name="Sood P."/>
        </authorList>
    </citation>
    <scope>NUCLEOTIDE SEQUENCE [LARGE SCALE GENOMIC DNA]</scope>
    <source>
        <strain evidence="1">WM001</strain>
    </source>
</reference>
<protein>
    <submittedName>
        <fullName evidence="1">Uncharacterized protein</fullName>
    </submittedName>
</protein>
<organism evidence="1 2">
    <name type="scientific">Stentor coeruleus</name>
    <dbReference type="NCBI Taxonomy" id="5963"/>
    <lineage>
        <taxon>Eukaryota</taxon>
        <taxon>Sar</taxon>
        <taxon>Alveolata</taxon>
        <taxon>Ciliophora</taxon>
        <taxon>Postciliodesmatophora</taxon>
        <taxon>Heterotrichea</taxon>
        <taxon>Heterotrichida</taxon>
        <taxon>Stentoridae</taxon>
        <taxon>Stentor</taxon>
    </lineage>
</organism>
<dbReference type="Proteomes" id="UP000187209">
    <property type="component" value="Unassembled WGS sequence"/>
</dbReference>